<gene>
    <name evidence="1" type="ORF">PsorP6_001630</name>
</gene>
<organism evidence="1 2">
    <name type="scientific">Peronosclerospora sorghi</name>
    <dbReference type="NCBI Taxonomy" id="230839"/>
    <lineage>
        <taxon>Eukaryota</taxon>
        <taxon>Sar</taxon>
        <taxon>Stramenopiles</taxon>
        <taxon>Oomycota</taxon>
        <taxon>Peronosporomycetes</taxon>
        <taxon>Peronosporales</taxon>
        <taxon>Peronosporaceae</taxon>
        <taxon>Peronosclerospora</taxon>
    </lineage>
</organism>
<comment type="caution">
    <text evidence="1">The sequence shown here is derived from an EMBL/GenBank/DDBJ whole genome shotgun (WGS) entry which is preliminary data.</text>
</comment>
<proteinExistence type="predicted"/>
<evidence type="ECO:0000313" key="2">
    <source>
        <dbReference type="Proteomes" id="UP001163321"/>
    </source>
</evidence>
<accession>A0ACC0WRS2</accession>
<protein>
    <submittedName>
        <fullName evidence="1">Uncharacterized protein</fullName>
    </submittedName>
</protein>
<sequence>MATDLSASAIGGAADAAVGATGGPENAYEKLSREVHQMQLTGAIHTDWLENPKGYLLKPDFKRKAQHVGAGGKKLNSSRVLRLHLPGSTYRVRWFVLDGMILRYFKTNAEEQELGAIHLTSVNAVLPSSVADAPEHALDLVQNERRVFSTPNEDVCADRIYTVAGNDREDMVRWATVLTLVLRGEYKPKLMQRPESSIIRGSAVIPRPSAVARKTAFPHASRFTDANGLRMTGTTSLTTSLPPDTPHGAKSDGDELKEKIITVTFDQPGPLHLVLRGTVDDEVMVCGFQTSPSGSTDVGPAEASGVIRVGDVLISINTYYFTHLAFQHAVDLIRAAGRPLTLRFSRIDVPATSSCGDAANTRVAEGWVLAKEPAAHRTRIRMLQLHGETLQLYKPSLQGGRVDEPCLTIHMEHVTDVRPTNDTREVVTASTQCHPKQWGLTLEGATSLFTFYTKSRDDLAQWIDLLKNARWFAPPSSRARQSIPVHPVALVEFDRLLEPKVVLEDTVGKRGDLLPTFARPYVLLLEDGTLLYYANAAAAATRTRPIGIIRCDQIVSIVPSHVTDDEKDTTTDARSMPWRLELGLLVQGAGPKYRRPVVLCFATQENMMKWGLAIGKEAKRLTGHDYDLSFFSRRASTSHGYAASRVSETPMTRPTISRLISNPDKYMDPNVASSSTRLYRSLKDVTTQAVTRGWFFVKQPRCSGLSAYHPRFVVLVEYELLLFKYQVLQDENLHSYATRIDLRHVQDVREAASGFQDNLDFTIQLTTVDEIVWMLVAETYAQKEAWLSTLIWLSDYYYRPSGHDSDGLHASSSDSKRLGLATLTSIPEADRGNDREATNEADRLSVAGIPKDRPSLTPHAALGKDDFTDIRGELEIAGRRVFAAISHGVFRYYESPSDYESEWGDAIDAIALHAIQDVHSDGVAVGSFVVQVEGDRKLRLVAETAALAKRWMLVMCCAGALVLKKAPHTEYWASTQPKEAWIWKLNRLYQVFRRRFFSLRNHQLLFYTAPRGRLLGILSLPSIFHLQLSKVWSRTRDDADFYQLEVSFAVPTAAEASARTDEIGDFYAFLMAFDTEEQLQEWARAIYDCCTNSMAVKGTTPLSPLGEIQVLPKELLKTATFDHSDDDVFKTSGLPVSPATVVSSPRPTRGPGAANAFSSCGWLYYRTSHEERIRLRYFMQWGYELSIYKHEVLADEATAIRYGVIDCRALVDVRFAYLNAPENALELLLGADTSVMLIPRTDHEAVMWRTSLLDVKRAYGQLESGANKQETFGTGVFISRGSTFSTHKDNEELLRQQIEAAVIYSSNLQEWDARKWVPKYFVVTSARVLILSLALHLYDEEPDIVGSFAIKDMVDVRACNETEESETGTCKSACVITLRPQHKATTDDLTPTVPDRLMLKCESTDHCIEWMRLLCSIHGKLELKKNAATGYWGSVHRLASFSQHQSFLATAPLSAAIAAASSAPSAGPSSGERTRRLTRLDAARKRTSELIMNRKSLMGYP</sequence>
<evidence type="ECO:0000313" key="1">
    <source>
        <dbReference type="EMBL" id="KAI9920671.1"/>
    </source>
</evidence>
<name>A0ACC0WRS2_9STRA</name>
<keyword evidence="2" id="KW-1185">Reference proteome</keyword>
<dbReference type="Proteomes" id="UP001163321">
    <property type="component" value="Chromosome 1"/>
</dbReference>
<reference evidence="1 2" key="1">
    <citation type="journal article" date="2022" name="bioRxiv">
        <title>The genome of the oomycete Peronosclerospora sorghi, a cosmopolitan pathogen of maize and sorghum, is inflated with dispersed pseudogenes.</title>
        <authorList>
            <person name="Fletcher K."/>
            <person name="Martin F."/>
            <person name="Isakeit T."/>
            <person name="Cavanaugh K."/>
            <person name="Magill C."/>
            <person name="Michelmore R."/>
        </authorList>
    </citation>
    <scope>NUCLEOTIDE SEQUENCE [LARGE SCALE GENOMIC DNA]</scope>
    <source>
        <strain evidence="1">P6</strain>
    </source>
</reference>
<dbReference type="EMBL" id="CM047580">
    <property type="protein sequence ID" value="KAI9920671.1"/>
    <property type="molecule type" value="Genomic_DNA"/>
</dbReference>